<evidence type="ECO:0000313" key="3">
    <source>
        <dbReference type="Proteomes" id="UP000248330"/>
    </source>
</evidence>
<sequence length="450" mass="50629">MRFVHSRRQAIGLAALLLACGTPAFAADTGKTCMGAERAGSDGGVAAYGGQWIGTWPGMTNKHGYEPGPYADEQSLFTITAQNLAQYEDRLTEGQKALFAQYPDAYRMKVYPGHRDFGVPEWACAVADHNAQHARLIDDGQGVDGLGGAPAFPAPRNGLEAIWSAKTTYRAWTEQVVGDIAYVYPGNKIAWGRYELRSMSAMNRPDADPRPSLTEKIAAYFFASYKLPERDRGLTSVGFQFNHYGEGSTQAWQYQPGTRRVRQAPEVGYDYPVPPGGLHVSDEDSGFNGAPDRYEWTLLGKREIYVPYHNFGINDPALRYDDLLTPHTLNPDHVRYELHRVWVVEARLKPGMRHIYSRRTIYIDEDSWQILTADHYDNHDALWRVPMILYFYSQESASHHRGLQVFHDLTAKAYAAINLVNERPAADWWRLNRPMVPAQFSPQAAAQAGR</sequence>
<dbReference type="PROSITE" id="PS51257">
    <property type="entry name" value="PROKAR_LIPOPROTEIN"/>
    <property type="match status" value="1"/>
</dbReference>
<dbReference type="Gene3D" id="2.50.20.10">
    <property type="entry name" value="Lipoprotein localisation LolA/LolB/LppX"/>
    <property type="match status" value="1"/>
</dbReference>
<dbReference type="Proteomes" id="UP000248330">
    <property type="component" value="Unassembled WGS sequence"/>
</dbReference>
<dbReference type="EMBL" id="QICN01000002">
    <property type="protein sequence ID" value="PXV70503.1"/>
    <property type="molecule type" value="Genomic_DNA"/>
</dbReference>
<organism evidence="2 3">
    <name type="scientific">Sinimarinibacterium flocculans</name>
    <dbReference type="NCBI Taxonomy" id="985250"/>
    <lineage>
        <taxon>Bacteria</taxon>
        <taxon>Pseudomonadati</taxon>
        <taxon>Pseudomonadota</taxon>
        <taxon>Gammaproteobacteria</taxon>
        <taxon>Nevskiales</taxon>
        <taxon>Nevskiaceae</taxon>
        <taxon>Sinimarinibacterium</taxon>
    </lineage>
</organism>
<dbReference type="InterPro" id="IPR010752">
    <property type="entry name" value="DUF1329"/>
</dbReference>
<feature type="signal peptide" evidence="1">
    <location>
        <begin position="1"/>
        <end position="26"/>
    </location>
</feature>
<keyword evidence="3" id="KW-1185">Reference proteome</keyword>
<name>A0A318EDB4_9GAMM</name>
<dbReference type="OrthoDB" id="6751304at2"/>
<keyword evidence="1" id="KW-0732">Signal</keyword>
<dbReference type="RefSeq" id="WP_110264160.1">
    <property type="nucleotide sequence ID" value="NZ_CAWNXA010000002.1"/>
</dbReference>
<dbReference type="CDD" id="cd16329">
    <property type="entry name" value="LolA_like"/>
    <property type="match status" value="1"/>
</dbReference>
<proteinExistence type="predicted"/>
<gene>
    <name evidence="2" type="ORF">C8D93_102362</name>
</gene>
<evidence type="ECO:0000256" key="1">
    <source>
        <dbReference type="SAM" id="SignalP"/>
    </source>
</evidence>
<dbReference type="AlphaFoldDB" id="A0A318EDB4"/>
<reference evidence="2 3" key="1">
    <citation type="submission" date="2018-04" db="EMBL/GenBank/DDBJ databases">
        <title>Genomic Encyclopedia of Type Strains, Phase IV (KMG-IV): sequencing the most valuable type-strain genomes for metagenomic binning, comparative biology and taxonomic classification.</title>
        <authorList>
            <person name="Goeker M."/>
        </authorList>
    </citation>
    <scope>NUCLEOTIDE SEQUENCE [LARGE SCALE GENOMIC DNA]</scope>
    <source>
        <strain evidence="2 3">DSM 104150</strain>
    </source>
</reference>
<accession>A0A318EDB4</accession>
<comment type="caution">
    <text evidence="2">The sequence shown here is derived from an EMBL/GenBank/DDBJ whole genome shotgun (WGS) entry which is preliminary data.</text>
</comment>
<feature type="chain" id="PRO_5016255580" evidence="1">
    <location>
        <begin position="27"/>
        <end position="450"/>
    </location>
</feature>
<protein>
    <submittedName>
        <fullName evidence="2">Uncharacterized protein DUF1329</fullName>
    </submittedName>
</protein>
<dbReference type="Pfam" id="PF07044">
    <property type="entry name" value="DUF1329"/>
    <property type="match status" value="1"/>
</dbReference>
<evidence type="ECO:0000313" key="2">
    <source>
        <dbReference type="EMBL" id="PXV70503.1"/>
    </source>
</evidence>